<dbReference type="AlphaFoldDB" id="A0A5A9NFX7"/>
<evidence type="ECO:0000256" key="2">
    <source>
        <dbReference type="SAM" id="MobiDB-lite"/>
    </source>
</evidence>
<feature type="coiled-coil region" evidence="1">
    <location>
        <begin position="593"/>
        <end position="704"/>
    </location>
</feature>
<dbReference type="EMBL" id="SOYY01000018">
    <property type="protein sequence ID" value="KAA0708892.1"/>
    <property type="molecule type" value="Genomic_DNA"/>
</dbReference>
<feature type="compositionally biased region" description="Basic and acidic residues" evidence="2">
    <location>
        <begin position="20"/>
        <end position="33"/>
    </location>
</feature>
<sequence>MDSSSESDTHDRPRGHRLRVRESRMRPDSRYPRDTNVSEISDKIETLANTLQVRHPFTERGHQICCVRVVLLGSFDLTASALVQDTSRNLNKVDQMLGQYREHTDDQTEAMATLRESLEESIQQLQGQRLRRSRGGRSTSLSTLHTSDLEDGNSSDRRRYLPTSPLKDYGSEDTGNRRRSRSVAVRFQDSPRSEEQIHSLHQSLRDLRSDQLRMEDDIDREIHRRNRTDIETRKTFENLTGHIQASQREDPVSLRVERRLQEIEDEMRSGRQVLSERSHRETAKHMSGELEELVEKRRLAERPLIFFSCRLDSMSSKALRRHDAQPPEADETFRNRLQRSETEKSKMEQELDRLRRQLDQSEAGRDTLLQQMDDMRSQLLRTERERVDLQGQFSLLLSQQQKSAGGHQERGVTGHGRERTELEREIEDLRVQLGRIGASSEVEELRQTAERKEKEKNQLTFRVEALSSDLERREQQQLRMLAQLKEIQSRSEESGADRARLDAQLNESERRREELRSKAQEAIRQWKAKCRRQERELQELKDESRCDSDKTRRIKERESVLNQQTEAARRQLGDALGRLAQREEDVRRCDLDLTEARSRLTALEQDLREARDTSRGLEEEVQKQISLQGRLREENVRLQERVELLEQRRGEEQRSLLDLQGSVKNLSVARADLTTKLAEAESSRKELEKQHAATQDEISSLGRQLEREKEVHQKELIHVRTTHREDKAKQDKDIHDMLRLYQREREELEALVRDLRSEAVTDNELRRALQMKLDKMKTECDKMTEQLSTSEASHAQILRKYHNFRKELDVKVKLAERAEEKRQTAEDSTAELRERVTGLQTEHESILHAIGAQIDSACQFLSKDSDAKLQVPTHARTYTAFNHFIHMDAITFTPGLQKDPHRWLAEAKTKLQWLCEEVREREAMDRRLKRTLEQQKEQTKTLKQSRDSEQQSLLDRIAQQDRLLQDIQSEKRDILEKSRRREEEVRNLQDRIADLETVGYFAFTESQRQREMVEQRYAKYKEIVGNLQHQLEESKRRIQEYRDDKLDATCRSLHLTGLTSSLRSQSNFMTSTTLSNPTSPHKYLGSADLDTSVTQQHYSPVNGANSEYTSM</sequence>
<feature type="region of interest" description="Disordered" evidence="2">
    <location>
        <begin position="316"/>
        <end position="365"/>
    </location>
</feature>
<gene>
    <name evidence="3" type="ORF">E1301_Tti011827</name>
</gene>
<accession>A0A5A9NFX7</accession>
<dbReference type="InterPro" id="IPR026652">
    <property type="entry name" value="CEP128"/>
</dbReference>
<feature type="region of interest" description="Disordered" evidence="2">
    <location>
        <begin position="267"/>
        <end position="288"/>
    </location>
</feature>
<evidence type="ECO:0000256" key="1">
    <source>
        <dbReference type="SAM" id="Coils"/>
    </source>
</evidence>
<feature type="coiled-coil region" evidence="1">
    <location>
        <begin position="932"/>
        <end position="1051"/>
    </location>
</feature>
<protein>
    <submittedName>
        <fullName evidence="3">Centrosomal protein of 128 kDa</fullName>
    </submittedName>
</protein>
<feature type="region of interest" description="Disordered" evidence="2">
    <location>
        <begin position="487"/>
        <end position="513"/>
    </location>
</feature>
<evidence type="ECO:0000313" key="4">
    <source>
        <dbReference type="Proteomes" id="UP000324632"/>
    </source>
</evidence>
<evidence type="ECO:0000313" key="3">
    <source>
        <dbReference type="EMBL" id="KAA0708892.1"/>
    </source>
</evidence>
<feature type="region of interest" description="Disordered" evidence="2">
    <location>
        <begin position="1"/>
        <end position="35"/>
    </location>
</feature>
<feature type="compositionally biased region" description="Basic and acidic residues" evidence="2">
    <location>
        <begin position="321"/>
        <end position="365"/>
    </location>
</feature>
<dbReference type="Proteomes" id="UP000324632">
    <property type="component" value="Chromosome 18"/>
</dbReference>
<dbReference type="GO" id="GO:0000922">
    <property type="term" value="C:spindle pole"/>
    <property type="evidence" value="ECO:0007669"/>
    <property type="project" value="TreeGrafter"/>
</dbReference>
<keyword evidence="1" id="KW-0175">Coiled coil</keyword>
<dbReference type="GO" id="GO:0005814">
    <property type="term" value="C:centriole"/>
    <property type="evidence" value="ECO:0007669"/>
    <property type="project" value="TreeGrafter"/>
</dbReference>
<proteinExistence type="predicted"/>
<reference evidence="3 4" key="1">
    <citation type="journal article" date="2019" name="Mol. Ecol. Resour.">
        <title>Chromosome-level genome assembly of Triplophysa tibetana, a fish adapted to the harsh high-altitude environment of the Tibetan Plateau.</title>
        <authorList>
            <person name="Yang X."/>
            <person name="Liu H."/>
            <person name="Ma Z."/>
            <person name="Zou Y."/>
            <person name="Zou M."/>
            <person name="Mao Y."/>
            <person name="Li X."/>
            <person name="Wang H."/>
            <person name="Chen T."/>
            <person name="Wang W."/>
            <person name="Yang R."/>
        </authorList>
    </citation>
    <scope>NUCLEOTIDE SEQUENCE [LARGE SCALE GENOMIC DNA]</scope>
    <source>
        <strain evidence="3">TTIB1903HZAU</strain>
        <tissue evidence="3">Muscle</tissue>
    </source>
</reference>
<keyword evidence="4" id="KW-1185">Reference proteome</keyword>
<name>A0A5A9NFX7_9TELE</name>
<comment type="caution">
    <text evidence="3">The sequence shown here is derived from an EMBL/GenBank/DDBJ whole genome shotgun (WGS) entry which is preliminary data.</text>
</comment>
<dbReference type="PANTHER" id="PTHR46657">
    <property type="entry name" value="CENTROSOMAL PROTEIN OF 128 KDA"/>
    <property type="match status" value="1"/>
</dbReference>
<organism evidence="3 4">
    <name type="scientific">Triplophysa tibetana</name>
    <dbReference type="NCBI Taxonomy" id="1572043"/>
    <lineage>
        <taxon>Eukaryota</taxon>
        <taxon>Metazoa</taxon>
        <taxon>Chordata</taxon>
        <taxon>Craniata</taxon>
        <taxon>Vertebrata</taxon>
        <taxon>Euteleostomi</taxon>
        <taxon>Actinopterygii</taxon>
        <taxon>Neopterygii</taxon>
        <taxon>Teleostei</taxon>
        <taxon>Ostariophysi</taxon>
        <taxon>Cypriniformes</taxon>
        <taxon>Nemacheilidae</taxon>
        <taxon>Triplophysa</taxon>
    </lineage>
</organism>
<feature type="coiled-coil region" evidence="1">
    <location>
        <begin position="734"/>
        <end position="842"/>
    </location>
</feature>
<dbReference type="PANTHER" id="PTHR46657:SF1">
    <property type="entry name" value="CENTROSOMAL PROTEIN OF 128 KDA"/>
    <property type="match status" value="1"/>
</dbReference>
<feature type="compositionally biased region" description="Low complexity" evidence="2">
    <location>
        <begin position="136"/>
        <end position="146"/>
    </location>
</feature>
<feature type="region of interest" description="Disordered" evidence="2">
    <location>
        <begin position="122"/>
        <end position="197"/>
    </location>
</feature>